<dbReference type="Pfam" id="PF03803">
    <property type="entry name" value="Scramblase"/>
    <property type="match status" value="1"/>
</dbReference>
<sequence>MDLPIYREHWTQGREDVKLDIRYEYGVFRLLQEPLIVVQHRDQNWSQYLAGTQVEPLRLFDSEGNTVGYMRENYSLGSSIKSSVIHRGSSDRPFSVEVFDKEWNLVLYIKQQSSWDKKERINVYIPGHDQFGRFQAKPLGCVDITGPLAKRDYNLKVYDVAEEKFDSFGHIITSPRASKFAVRTLVPGDAVETTMAGVDIDWNGLKREAFKRVPIYAVRFDLQNSPGVEEIYHNIDGNLMYDMRAVLLAAAISLDHAYFSKFK</sequence>
<evidence type="ECO:0000256" key="1">
    <source>
        <dbReference type="ARBA" id="ARBA00005350"/>
    </source>
</evidence>
<evidence type="ECO:0000313" key="4">
    <source>
        <dbReference type="Proteomes" id="UP000449547"/>
    </source>
</evidence>
<dbReference type="RefSeq" id="XP_034014223.1">
    <property type="nucleotide sequence ID" value="XM_034159300.1"/>
</dbReference>
<dbReference type="GO" id="GO:0017128">
    <property type="term" value="F:phospholipid scramblase activity"/>
    <property type="evidence" value="ECO:0007669"/>
    <property type="project" value="InterPro"/>
</dbReference>
<name>A0A642UW24_DIURU</name>
<comment type="similarity">
    <text evidence="1 2">Belongs to the phospholipid scramblase family.</text>
</comment>
<comment type="caution">
    <text evidence="3">The sequence shown here is derived from an EMBL/GenBank/DDBJ whole genome shotgun (WGS) entry which is preliminary data.</text>
</comment>
<evidence type="ECO:0000256" key="2">
    <source>
        <dbReference type="RuleBase" id="RU363116"/>
    </source>
</evidence>
<dbReference type="InterPro" id="IPR005552">
    <property type="entry name" value="Scramblase"/>
</dbReference>
<dbReference type="AlphaFoldDB" id="A0A642UW24"/>
<gene>
    <name evidence="3" type="ORF">DIURU_000991</name>
</gene>
<dbReference type="VEuPathDB" id="FungiDB:DIURU_000991"/>
<protein>
    <recommendedName>
        <fullName evidence="2">Phospholipid scramblase</fullName>
    </recommendedName>
</protein>
<accession>A0A642UW24</accession>
<dbReference type="GeneID" id="54779644"/>
<dbReference type="Proteomes" id="UP000449547">
    <property type="component" value="Unassembled WGS sequence"/>
</dbReference>
<proteinExistence type="inferred from homology"/>
<evidence type="ECO:0000313" key="3">
    <source>
        <dbReference type="EMBL" id="KAA8906582.1"/>
    </source>
</evidence>
<reference evidence="3 4" key="1">
    <citation type="submission" date="2019-07" db="EMBL/GenBank/DDBJ databases">
        <title>Genome assembly of two rare yeast pathogens: Diutina rugosa and Trichomonascus ciferrii.</title>
        <authorList>
            <person name="Mixao V."/>
            <person name="Saus E."/>
            <person name="Hansen A."/>
            <person name="Lass-Flor C."/>
            <person name="Gabaldon T."/>
        </authorList>
    </citation>
    <scope>NUCLEOTIDE SEQUENCE [LARGE SCALE GENOMIC DNA]</scope>
    <source>
        <strain evidence="3 4">CBS 613</strain>
    </source>
</reference>
<organism evidence="3 4">
    <name type="scientific">Diutina rugosa</name>
    <name type="common">Yeast</name>
    <name type="synonym">Candida rugosa</name>
    <dbReference type="NCBI Taxonomy" id="5481"/>
    <lineage>
        <taxon>Eukaryota</taxon>
        <taxon>Fungi</taxon>
        <taxon>Dikarya</taxon>
        <taxon>Ascomycota</taxon>
        <taxon>Saccharomycotina</taxon>
        <taxon>Pichiomycetes</taxon>
        <taxon>Debaryomycetaceae</taxon>
        <taxon>Diutina</taxon>
    </lineage>
</organism>
<dbReference type="EMBL" id="SWFT01000033">
    <property type="protein sequence ID" value="KAA8906582.1"/>
    <property type="molecule type" value="Genomic_DNA"/>
</dbReference>
<keyword evidence="4" id="KW-1185">Reference proteome</keyword>